<proteinExistence type="predicted"/>
<reference evidence="1" key="1">
    <citation type="submission" date="2022-10" db="EMBL/GenBank/DDBJ databases">
        <authorList>
            <person name="Koch H."/>
        </authorList>
    </citation>
    <scope>NUCLEOTIDE SEQUENCE</scope>
    <source>
        <strain evidence="1">DNF</strain>
    </source>
</reference>
<name>A0AA86MYS9_9BACT</name>
<accession>A0AA86MYS9</accession>
<keyword evidence="2" id="KW-1185">Reference proteome</keyword>
<protein>
    <submittedName>
        <fullName evidence="1">Uncharacterized protein</fullName>
    </submittedName>
</protein>
<dbReference type="Proteomes" id="UP001179121">
    <property type="component" value="Chromosome"/>
</dbReference>
<dbReference type="EMBL" id="OX365700">
    <property type="protein sequence ID" value="CAI4031542.1"/>
    <property type="molecule type" value="Genomic_DNA"/>
</dbReference>
<gene>
    <name evidence="1" type="ORF">DNFV4_01962</name>
</gene>
<sequence length="267" mass="30108">MSAERGDGRTTRSLNGRHVLQRCRLRRSIAYSALSTQITALLLFAGCAIPQVPARVVYEDPVNFVRLEPDPYVLPEWPPSAHSHPAHLGEDLLERILTGLQVQERRIVIQKKLLGLAPREPAFRDEELKLLVPKLAEALAQAKWNERVTFYLSRPETSIKREITSGGLYLQGSLLHFVLANRQIMYGIPAYGMIYDKRYPMRPTGPKGFNLYFDDGAAVVEQRPSWFDILIGLEKDELIIDLNRVQEPPALVRATPATAALHPDGRP</sequence>
<organism evidence="1 2">
    <name type="scientific">Nitrospira tepida</name>
    <dbReference type="NCBI Taxonomy" id="2973512"/>
    <lineage>
        <taxon>Bacteria</taxon>
        <taxon>Pseudomonadati</taxon>
        <taxon>Nitrospirota</taxon>
        <taxon>Nitrospiria</taxon>
        <taxon>Nitrospirales</taxon>
        <taxon>Nitrospiraceae</taxon>
        <taxon>Nitrospira</taxon>
    </lineage>
</organism>
<evidence type="ECO:0000313" key="2">
    <source>
        <dbReference type="Proteomes" id="UP001179121"/>
    </source>
</evidence>
<evidence type="ECO:0000313" key="1">
    <source>
        <dbReference type="EMBL" id="CAI4031542.1"/>
    </source>
</evidence>
<dbReference type="KEGG" id="nti:DNFV4_01962"/>
<dbReference type="AlphaFoldDB" id="A0AA86MYS9"/>